<reference evidence="1" key="1">
    <citation type="submission" date="2020-11" db="EMBL/GenBank/DDBJ databases">
        <title>Isolation and identification of active actinomycetes.</title>
        <authorList>
            <person name="Yu B."/>
        </authorList>
    </citation>
    <scope>NUCLEOTIDE SEQUENCE</scope>
    <source>
        <strain evidence="1">NEAU-YB345</strain>
    </source>
</reference>
<name>A0A931FII0_9ACTN</name>
<sequence>MHQTTVYRSVRLIDTATYGASAVSLALALASPSIPAVLAATLAIGTTGLYQHRANQANLRVLAFLAGHPATRYEVVRDALELDDPATRDAFSRLLDVGLIDETRVDDHPTYAVR</sequence>
<comment type="caution">
    <text evidence="1">The sequence shown here is derived from an EMBL/GenBank/DDBJ whole genome shotgun (WGS) entry which is preliminary data.</text>
</comment>
<dbReference type="RefSeq" id="WP_196196974.1">
    <property type="nucleotide sequence ID" value="NZ_JADPRT010000013.1"/>
</dbReference>
<organism evidence="1 2">
    <name type="scientific">Streptacidiphilus fuscans</name>
    <dbReference type="NCBI Taxonomy" id="2789292"/>
    <lineage>
        <taxon>Bacteria</taxon>
        <taxon>Bacillati</taxon>
        <taxon>Actinomycetota</taxon>
        <taxon>Actinomycetes</taxon>
        <taxon>Kitasatosporales</taxon>
        <taxon>Streptomycetaceae</taxon>
        <taxon>Streptacidiphilus</taxon>
    </lineage>
</organism>
<gene>
    <name evidence="1" type="ORF">I2501_27680</name>
</gene>
<dbReference type="Proteomes" id="UP000657385">
    <property type="component" value="Unassembled WGS sequence"/>
</dbReference>
<proteinExistence type="predicted"/>
<evidence type="ECO:0000313" key="2">
    <source>
        <dbReference type="Proteomes" id="UP000657385"/>
    </source>
</evidence>
<dbReference type="AlphaFoldDB" id="A0A931FII0"/>
<keyword evidence="2" id="KW-1185">Reference proteome</keyword>
<dbReference type="EMBL" id="JADPRT010000013">
    <property type="protein sequence ID" value="MBF9071809.1"/>
    <property type="molecule type" value="Genomic_DNA"/>
</dbReference>
<accession>A0A931FII0</accession>
<evidence type="ECO:0000313" key="1">
    <source>
        <dbReference type="EMBL" id="MBF9071809.1"/>
    </source>
</evidence>
<protein>
    <submittedName>
        <fullName evidence="1">Uncharacterized protein</fullName>
    </submittedName>
</protein>